<dbReference type="PANTHER" id="PTHR46796:SF6">
    <property type="entry name" value="ARAC SUBFAMILY"/>
    <property type="match status" value="1"/>
</dbReference>
<evidence type="ECO:0000259" key="6">
    <source>
        <dbReference type="PROSITE" id="PS01124"/>
    </source>
</evidence>
<keyword evidence="4" id="KW-0804">Transcription</keyword>
<keyword evidence="1" id="KW-0805">Transcription regulation</keyword>
<dbReference type="InterPro" id="IPR018062">
    <property type="entry name" value="HTH_AraC-typ_CS"/>
</dbReference>
<reference evidence="8" key="1">
    <citation type="submission" date="2017-11" db="EMBL/GenBank/DDBJ databases">
        <authorList>
            <person name="Wibberg D."/>
        </authorList>
    </citation>
    <scope>NUCLEOTIDE SEQUENCE [LARGE SCALE GENOMIC DNA]</scope>
</reference>
<dbReference type="InterPro" id="IPR018060">
    <property type="entry name" value="HTH_AraC"/>
</dbReference>
<dbReference type="Gene3D" id="1.10.10.60">
    <property type="entry name" value="Homeodomain-like"/>
    <property type="match status" value="2"/>
</dbReference>
<evidence type="ECO:0000256" key="2">
    <source>
        <dbReference type="ARBA" id="ARBA00023125"/>
    </source>
</evidence>
<protein>
    <submittedName>
        <fullName evidence="7">Arabinose operon regulatory protein</fullName>
    </submittedName>
</protein>
<dbReference type="PANTHER" id="PTHR46796">
    <property type="entry name" value="HTH-TYPE TRANSCRIPTIONAL ACTIVATOR RHAS-RELATED"/>
    <property type="match status" value="1"/>
</dbReference>
<dbReference type="SMART" id="SM00342">
    <property type="entry name" value="HTH_ARAC"/>
    <property type="match status" value="1"/>
</dbReference>
<keyword evidence="8" id="KW-1185">Reference proteome</keyword>
<proteinExistence type="predicted"/>
<evidence type="ECO:0000256" key="5">
    <source>
        <dbReference type="SAM" id="MobiDB-lite"/>
    </source>
</evidence>
<evidence type="ECO:0000256" key="4">
    <source>
        <dbReference type="ARBA" id="ARBA00023163"/>
    </source>
</evidence>
<evidence type="ECO:0000256" key="1">
    <source>
        <dbReference type="ARBA" id="ARBA00023015"/>
    </source>
</evidence>
<feature type="region of interest" description="Disordered" evidence="5">
    <location>
        <begin position="1"/>
        <end position="25"/>
    </location>
</feature>
<dbReference type="GO" id="GO:0003700">
    <property type="term" value="F:DNA-binding transcription factor activity"/>
    <property type="evidence" value="ECO:0007669"/>
    <property type="project" value="InterPro"/>
</dbReference>
<evidence type="ECO:0000313" key="7">
    <source>
        <dbReference type="EMBL" id="SOR84032.1"/>
    </source>
</evidence>
<dbReference type="InterPro" id="IPR003313">
    <property type="entry name" value="AraC-bd"/>
</dbReference>
<dbReference type="Pfam" id="PF02311">
    <property type="entry name" value="AraC_binding"/>
    <property type="match status" value="1"/>
</dbReference>
<keyword evidence="3" id="KW-0010">Activator</keyword>
<sequence length="378" mass="39368">MPVRADGLPGTAEHQSDGDPAPPPGLVVLGHFDQPPGYGVNRPRGSASWLFTWTTGGRGRLCQGGVETSAGAGHLVVLAPGAPHRYAVEPGARHWRFWWAHCQARPSWAEWLRPFDAGDGVYVVTSAPAGVHGRVEAAFRRMHADARWTGAGAPPPEAVASSDGVASGEAVVPPGAVASSGGVVAPEAAISSDEVACSDAAGRRLHAAGRLHAAAPPHAAAPAHLAPPDGQIAVAHGSAARELALCALEEIVLLTTAGARPTAPRPGLDARIQRAQELIDADPGAPHTVRSLAEGVSLSPSRFAHLFSRQLGRSPMRALREARLRHAARLLEGTDLPVERVAMASGFASPFHFNRVFRERYGTPPGAYRNTAHGGARG</sequence>
<dbReference type="Proteomes" id="UP000235464">
    <property type="component" value="Chromosome I"/>
</dbReference>
<accession>A0A2N9BKZ9</accession>
<dbReference type="OrthoDB" id="3186094at2"/>
<dbReference type="InterPro" id="IPR050204">
    <property type="entry name" value="AraC_XylS_family_regulators"/>
</dbReference>
<keyword evidence="2" id="KW-0238">DNA-binding</keyword>
<dbReference type="PROSITE" id="PS01124">
    <property type="entry name" value="HTH_ARAC_FAMILY_2"/>
    <property type="match status" value="1"/>
</dbReference>
<dbReference type="InterPro" id="IPR009057">
    <property type="entry name" value="Homeodomain-like_sf"/>
</dbReference>
<dbReference type="GO" id="GO:0043565">
    <property type="term" value="F:sequence-specific DNA binding"/>
    <property type="evidence" value="ECO:0007669"/>
    <property type="project" value="InterPro"/>
</dbReference>
<evidence type="ECO:0000313" key="8">
    <source>
        <dbReference type="Proteomes" id="UP000235464"/>
    </source>
</evidence>
<dbReference type="SUPFAM" id="SSF51215">
    <property type="entry name" value="Regulatory protein AraC"/>
    <property type="match status" value="1"/>
</dbReference>
<dbReference type="SUPFAM" id="SSF46689">
    <property type="entry name" value="Homeodomain-like"/>
    <property type="match status" value="2"/>
</dbReference>
<name>A0A2N9BKZ9_STRCX</name>
<feature type="domain" description="HTH araC/xylS-type" evidence="6">
    <location>
        <begin position="273"/>
        <end position="371"/>
    </location>
</feature>
<dbReference type="Pfam" id="PF12833">
    <property type="entry name" value="HTH_18"/>
    <property type="match status" value="1"/>
</dbReference>
<dbReference type="PROSITE" id="PS00041">
    <property type="entry name" value="HTH_ARAC_FAMILY_1"/>
    <property type="match status" value="1"/>
</dbReference>
<dbReference type="Gene3D" id="2.60.120.280">
    <property type="entry name" value="Regulatory protein AraC"/>
    <property type="match status" value="1"/>
</dbReference>
<dbReference type="AlphaFoldDB" id="A0A2N9BKZ9"/>
<gene>
    <name evidence="7" type="primary">araC_4</name>
    <name evidence="7" type="ORF">SCNRRL3882_7477</name>
</gene>
<dbReference type="InterPro" id="IPR037923">
    <property type="entry name" value="HTH-like"/>
</dbReference>
<organism evidence="7 8">
    <name type="scientific">Streptomyces chartreusis NRRL 3882</name>
    <dbReference type="NCBI Taxonomy" id="1079985"/>
    <lineage>
        <taxon>Bacteria</taxon>
        <taxon>Bacillati</taxon>
        <taxon>Actinomycetota</taxon>
        <taxon>Actinomycetes</taxon>
        <taxon>Kitasatosporales</taxon>
        <taxon>Streptomycetaceae</taxon>
        <taxon>Streptomyces</taxon>
    </lineage>
</organism>
<evidence type="ECO:0000256" key="3">
    <source>
        <dbReference type="ARBA" id="ARBA00023159"/>
    </source>
</evidence>
<dbReference type="EMBL" id="LT963352">
    <property type="protein sequence ID" value="SOR84032.1"/>
    <property type="molecule type" value="Genomic_DNA"/>
</dbReference>